<feature type="compositionally biased region" description="Basic residues" evidence="1">
    <location>
        <begin position="252"/>
        <end position="263"/>
    </location>
</feature>
<evidence type="ECO:0000313" key="3">
    <source>
        <dbReference type="EMBL" id="NEA24560.1"/>
    </source>
</evidence>
<comment type="caution">
    <text evidence="3">The sequence shown here is derived from an EMBL/GenBank/DDBJ whole genome shotgun (WGS) entry which is preliminary data.</text>
</comment>
<dbReference type="GO" id="GO:0015074">
    <property type="term" value="P:DNA integration"/>
    <property type="evidence" value="ECO:0007669"/>
    <property type="project" value="InterPro"/>
</dbReference>
<dbReference type="InterPro" id="IPR012337">
    <property type="entry name" value="RNaseH-like_sf"/>
</dbReference>
<dbReference type="InterPro" id="IPR050900">
    <property type="entry name" value="Transposase_IS3/IS150/IS904"/>
</dbReference>
<dbReference type="SUPFAM" id="SSF53098">
    <property type="entry name" value="Ribonuclease H-like"/>
    <property type="match status" value="1"/>
</dbReference>
<feature type="region of interest" description="Disordered" evidence="1">
    <location>
        <begin position="185"/>
        <end position="268"/>
    </location>
</feature>
<dbReference type="Proteomes" id="UP000475532">
    <property type="component" value="Unassembled WGS sequence"/>
</dbReference>
<dbReference type="AlphaFoldDB" id="A0A6L9QGF4"/>
<reference evidence="3 4" key="1">
    <citation type="submission" date="2020-01" db="EMBL/GenBank/DDBJ databases">
        <title>Insect and environment-associated Actinomycetes.</title>
        <authorList>
            <person name="Currrie C."/>
            <person name="Chevrette M."/>
            <person name="Carlson C."/>
            <person name="Stubbendieck R."/>
            <person name="Wendt-Pienkowski E."/>
        </authorList>
    </citation>
    <scope>NUCLEOTIDE SEQUENCE [LARGE SCALE GENOMIC DNA]</scope>
    <source>
        <strain evidence="3 4">SID10258</strain>
    </source>
</reference>
<dbReference type="PANTHER" id="PTHR46889:SF4">
    <property type="entry name" value="TRANSPOSASE INSO FOR INSERTION SEQUENCE ELEMENT IS911B-RELATED"/>
    <property type="match status" value="1"/>
</dbReference>
<evidence type="ECO:0000256" key="1">
    <source>
        <dbReference type="SAM" id="MobiDB-lite"/>
    </source>
</evidence>
<protein>
    <submittedName>
        <fullName evidence="3">Transposase</fullName>
    </submittedName>
</protein>
<evidence type="ECO:0000259" key="2">
    <source>
        <dbReference type="Pfam" id="PF13683"/>
    </source>
</evidence>
<dbReference type="EMBL" id="JAAGLI010000496">
    <property type="protein sequence ID" value="NEA24560.1"/>
    <property type="molecule type" value="Genomic_DNA"/>
</dbReference>
<dbReference type="Pfam" id="PF13683">
    <property type="entry name" value="rve_3"/>
    <property type="match status" value="1"/>
</dbReference>
<feature type="domain" description="Integrase catalytic" evidence="2">
    <location>
        <begin position="25"/>
        <end position="68"/>
    </location>
</feature>
<organism evidence="3 4">
    <name type="scientific">Actinomadura bangladeshensis</name>
    <dbReference type="NCBI Taxonomy" id="453573"/>
    <lineage>
        <taxon>Bacteria</taxon>
        <taxon>Bacillati</taxon>
        <taxon>Actinomycetota</taxon>
        <taxon>Actinomycetes</taxon>
        <taxon>Streptosporangiales</taxon>
        <taxon>Thermomonosporaceae</taxon>
        <taxon>Actinomadura</taxon>
    </lineage>
</organism>
<accession>A0A6L9QGF4</accession>
<feature type="compositionally biased region" description="Low complexity" evidence="1">
    <location>
        <begin position="185"/>
        <end position="215"/>
    </location>
</feature>
<evidence type="ECO:0000313" key="4">
    <source>
        <dbReference type="Proteomes" id="UP000475532"/>
    </source>
</evidence>
<dbReference type="InterPro" id="IPR001584">
    <property type="entry name" value="Integrase_cat-core"/>
</dbReference>
<gene>
    <name evidence="3" type="ORF">G3I70_18985</name>
</gene>
<proteinExistence type="predicted"/>
<sequence>MLRRPVEPKNYTSDEFGRHLRKYQMRRSVGRTGVCWDNAMAESFFGALKNEWLNRMVFVTRAKARRAVGARTLTHGQEPTACRVSAADMSVDTSPAFVLSTSVSWERRTTVPHSVPVGVVTCTAGLAFSGPYQVKPTATISSSVQPRVARMPHFSARTEFVASTWSATLADSRSRAAVASGLPCAARSSNSAPAAPTSSAAASRTPTATAHRAASWPTSERPLTRPKPISAASRPASPLRHAVAASRTRGNSARRSRSRRWTARRSLSVARCDPAVRRKCRSLTEQPR</sequence>
<name>A0A6L9QGF4_9ACTN</name>
<dbReference type="PANTHER" id="PTHR46889">
    <property type="entry name" value="TRANSPOSASE INSF FOR INSERTION SEQUENCE IS3B-RELATED"/>
    <property type="match status" value="1"/>
</dbReference>